<dbReference type="EMBL" id="SEOQ01000568">
    <property type="protein sequence ID" value="TFY60342.1"/>
    <property type="molecule type" value="Genomic_DNA"/>
</dbReference>
<evidence type="ECO:0000313" key="2">
    <source>
        <dbReference type="Proteomes" id="UP000298327"/>
    </source>
</evidence>
<keyword evidence="2" id="KW-1185">Reference proteome</keyword>
<dbReference type="Proteomes" id="UP000298327">
    <property type="component" value="Unassembled WGS sequence"/>
</dbReference>
<name>A0A4Y9YDR1_9AGAM</name>
<organism evidence="1 2">
    <name type="scientific">Dentipellis fragilis</name>
    <dbReference type="NCBI Taxonomy" id="205917"/>
    <lineage>
        <taxon>Eukaryota</taxon>
        <taxon>Fungi</taxon>
        <taxon>Dikarya</taxon>
        <taxon>Basidiomycota</taxon>
        <taxon>Agaricomycotina</taxon>
        <taxon>Agaricomycetes</taxon>
        <taxon>Russulales</taxon>
        <taxon>Hericiaceae</taxon>
        <taxon>Dentipellis</taxon>
    </lineage>
</organism>
<evidence type="ECO:0000313" key="1">
    <source>
        <dbReference type="EMBL" id="TFY60342.1"/>
    </source>
</evidence>
<gene>
    <name evidence="1" type="ORF">EVG20_g7455</name>
</gene>
<comment type="caution">
    <text evidence="1">The sequence shown here is derived from an EMBL/GenBank/DDBJ whole genome shotgun (WGS) entry which is preliminary data.</text>
</comment>
<dbReference type="AlphaFoldDB" id="A0A4Y9YDR1"/>
<sequence length="1159" mass="130463">MSYQPKTHLLRSGVPQRLDGHRPLRHIPLDVYLETFDYFQVGESFSERECKIILSNIIPVCRLFRAICLPRRLRSLTLSSQQKGLIKFTRTKFHEPQVNLCVYVRALRIADWLPESPGLSESDIDSEYEDEIVQNIQNAWVYRGIMSRLCETLPRFQNVTELIIDHAMLGLSVFIHIPLMDSLCSVDIAHCVFDDPLTDRAYRLIYHMTPRTPWRKLRFVENTGYEKALHALATMASTSALESFTTTEWYVARAFLTHEKKALVNLKTLDIPCDEPDVIGKFLAVTPTITTLAITGLPEFTVGVQTHLQLPPSALPNLHTLNCNSVLLEELVSGRPVSNIEVFTTNCGAPIPNALSTTDILSTLSRSSAQIKNLGIEDTAPSLSDEELNLGYFAQLERLTWYPSIHEHDLTEMIKSKRLPANGVIWHPTVPTVNIVCEYYLQEALVPVYDLQAQHDLLCPFFASLFPGATTITTTPGIEWRKYMLGSPSVPVWKPVVIARDDVRSHILADPDAYTLKKDYEGCLKGLFEEDELDPLLKSVLGIEDDIEFFSEYEILLRLQKMSTVIEEDDHVDICLTGNGSGVRAPHYYCLHVLHESVASIELIIDDVEPTGDSYPNMSSIEVVTLLNVTVPERRDGSNTLQQIPADVYYDIFDYFQVGETFSGRECKTIFSNLIPVCRLFRAICLPRRLRSLTLPIQKKDLVKFTGTNFHEPYINLYAFVSALRFADRLPKPLFESDGSESEDGIAQRIQNAWVYRSIILPLCDNLPRFQNVTELTIDDTVLGLRVFTYIALMDSLCSVDIAHCVFDDTPTDRASRIIHPVTPWRKLRFVKNEWYDKAVQALATIACTPALETFITNEWHVARTFLTHEKKALVNLKMLDIPGDEPDVIGKFLAVTPTISTLTIRDGPQFATGDQAPLRLPPSALPNLHTLRCDSVLLEELVSGRPVSNVEVTNTNFGAYTPDASSTADFLSILNRSSAPIRGLGLEVFASKLTDAKGLNLRNFAQLERFTFYAADDERGFTEIIKSEDLAASKAIWHPTVSTVNIVFDYCVEPDLVLAYDLQVDHDLLCPLFEILFPGVKTITTCPGIEWRKHMHGSPSAPVWKPVVIARDDVRSHILSNADACVVTKDYEGCLKGLFEEEELNLPLKRALGIEDDG</sequence>
<proteinExistence type="predicted"/>
<accession>A0A4Y9YDR1</accession>
<protein>
    <submittedName>
        <fullName evidence="1">Uncharacterized protein</fullName>
    </submittedName>
</protein>
<dbReference type="OrthoDB" id="3256662at2759"/>
<reference evidence="1 2" key="1">
    <citation type="submission" date="2019-02" db="EMBL/GenBank/DDBJ databases">
        <title>Genome sequencing of the rare red list fungi Dentipellis fragilis.</title>
        <authorList>
            <person name="Buettner E."/>
            <person name="Kellner H."/>
        </authorList>
    </citation>
    <scope>NUCLEOTIDE SEQUENCE [LARGE SCALE GENOMIC DNA]</scope>
    <source>
        <strain evidence="1 2">DSM 105465</strain>
    </source>
</reference>
<dbReference type="SUPFAM" id="SSF52047">
    <property type="entry name" value="RNI-like"/>
    <property type="match status" value="1"/>
</dbReference>